<name>A0A1I2QZU1_9EURY</name>
<dbReference type="InterPro" id="IPR029063">
    <property type="entry name" value="SAM-dependent_MTases_sf"/>
</dbReference>
<sequence>MSSLYGSGDVRFFDRIARLYDVAMPSARVGPLLSGLEYARRPVERVLDVAGGTGRATRALSREGPEPVVVDFSAGMLARARADGREGVRADAGTLPVRDGAVDAVVVVDALHHLPDPKRAIAEAARVLAPGGVLVVQEFHPTTTLGRGLVLAESAVGFDSTFWTPAELCEMFGQAGLRTRIVRDGFEYVVAGRRPEDVPVASDERKRERH</sequence>
<protein>
    <submittedName>
        <fullName evidence="2">Demethylmenaquinone methyltransferase / 2-methoxy-6-polyprenyl-1,4-benzoquinol methylase</fullName>
    </submittedName>
</protein>
<dbReference type="Proteomes" id="UP000198876">
    <property type="component" value="Unassembled WGS sequence"/>
</dbReference>
<organism evidence="2 3">
    <name type="scientific">Halopelagius inordinatus</name>
    <dbReference type="NCBI Taxonomy" id="553467"/>
    <lineage>
        <taxon>Archaea</taxon>
        <taxon>Methanobacteriati</taxon>
        <taxon>Methanobacteriota</taxon>
        <taxon>Stenosarchaea group</taxon>
        <taxon>Halobacteria</taxon>
        <taxon>Halobacteriales</taxon>
        <taxon>Haloferacaceae</taxon>
    </lineage>
</organism>
<gene>
    <name evidence="2" type="ORF">SAMN04488063_1731</name>
</gene>
<dbReference type="GO" id="GO:0008757">
    <property type="term" value="F:S-adenosylmethionine-dependent methyltransferase activity"/>
    <property type="evidence" value="ECO:0007669"/>
    <property type="project" value="InterPro"/>
</dbReference>
<accession>A0A1I2QZU1</accession>
<evidence type="ECO:0000313" key="2">
    <source>
        <dbReference type="EMBL" id="SFG33904.1"/>
    </source>
</evidence>
<dbReference type="Gene3D" id="3.40.50.150">
    <property type="entry name" value="Vaccinia Virus protein VP39"/>
    <property type="match status" value="1"/>
</dbReference>
<dbReference type="EMBL" id="FOOQ01000002">
    <property type="protein sequence ID" value="SFG33904.1"/>
    <property type="molecule type" value="Genomic_DNA"/>
</dbReference>
<evidence type="ECO:0000313" key="3">
    <source>
        <dbReference type="Proteomes" id="UP000198876"/>
    </source>
</evidence>
<dbReference type="GO" id="GO:0032259">
    <property type="term" value="P:methylation"/>
    <property type="evidence" value="ECO:0007669"/>
    <property type="project" value="UniProtKB-KW"/>
</dbReference>
<dbReference type="CDD" id="cd02440">
    <property type="entry name" value="AdoMet_MTases"/>
    <property type="match status" value="1"/>
</dbReference>
<dbReference type="AlphaFoldDB" id="A0A1I2QZU1"/>
<dbReference type="Pfam" id="PF08241">
    <property type="entry name" value="Methyltransf_11"/>
    <property type="match status" value="1"/>
</dbReference>
<dbReference type="InterPro" id="IPR013216">
    <property type="entry name" value="Methyltransf_11"/>
</dbReference>
<proteinExistence type="predicted"/>
<keyword evidence="2" id="KW-0489">Methyltransferase</keyword>
<keyword evidence="3" id="KW-1185">Reference proteome</keyword>
<dbReference type="SUPFAM" id="SSF53335">
    <property type="entry name" value="S-adenosyl-L-methionine-dependent methyltransferases"/>
    <property type="match status" value="1"/>
</dbReference>
<keyword evidence="2" id="KW-0808">Transferase</keyword>
<dbReference type="PANTHER" id="PTHR43591">
    <property type="entry name" value="METHYLTRANSFERASE"/>
    <property type="match status" value="1"/>
</dbReference>
<feature type="domain" description="Methyltransferase type 11" evidence="1">
    <location>
        <begin position="47"/>
        <end position="136"/>
    </location>
</feature>
<reference evidence="3" key="1">
    <citation type="submission" date="2016-10" db="EMBL/GenBank/DDBJ databases">
        <authorList>
            <person name="Varghese N."/>
            <person name="Submissions S."/>
        </authorList>
    </citation>
    <scope>NUCLEOTIDE SEQUENCE [LARGE SCALE GENOMIC DNA]</scope>
    <source>
        <strain evidence="3">CGMCC 1.7739</strain>
    </source>
</reference>
<dbReference type="STRING" id="553467.SAMN04488063_1731"/>
<evidence type="ECO:0000259" key="1">
    <source>
        <dbReference type="Pfam" id="PF08241"/>
    </source>
</evidence>